<keyword evidence="3" id="KW-1185">Reference proteome</keyword>
<organism evidence="2 3">
    <name type="scientific">Bailinhaonella thermotolerans</name>
    <dbReference type="NCBI Taxonomy" id="1070861"/>
    <lineage>
        <taxon>Bacteria</taxon>
        <taxon>Bacillati</taxon>
        <taxon>Actinomycetota</taxon>
        <taxon>Actinomycetes</taxon>
        <taxon>Streptosporangiales</taxon>
        <taxon>Streptosporangiaceae</taxon>
        <taxon>Bailinhaonella</taxon>
    </lineage>
</organism>
<feature type="domain" description="Carrier" evidence="1">
    <location>
        <begin position="189"/>
        <end position="269"/>
    </location>
</feature>
<dbReference type="EMBL" id="QZEY01000001">
    <property type="protein sequence ID" value="RJL35552.1"/>
    <property type="molecule type" value="Genomic_DNA"/>
</dbReference>
<reference evidence="2 3" key="1">
    <citation type="submission" date="2018-09" db="EMBL/GenBank/DDBJ databases">
        <title>YIM 75507 draft genome.</title>
        <authorList>
            <person name="Tang S."/>
            <person name="Feng Y."/>
        </authorList>
    </citation>
    <scope>NUCLEOTIDE SEQUENCE [LARGE SCALE GENOMIC DNA]</scope>
    <source>
        <strain evidence="2 3">YIM 75507</strain>
    </source>
</reference>
<dbReference type="SUPFAM" id="SSF47336">
    <property type="entry name" value="ACP-like"/>
    <property type="match status" value="1"/>
</dbReference>
<dbReference type="Pfam" id="PF00550">
    <property type="entry name" value="PP-binding"/>
    <property type="match status" value="1"/>
</dbReference>
<dbReference type="AlphaFoldDB" id="A0A3A4AY09"/>
<evidence type="ECO:0000313" key="2">
    <source>
        <dbReference type="EMBL" id="RJL35552.1"/>
    </source>
</evidence>
<evidence type="ECO:0000313" key="3">
    <source>
        <dbReference type="Proteomes" id="UP000265768"/>
    </source>
</evidence>
<gene>
    <name evidence="2" type="ORF">D5H75_01780</name>
</gene>
<dbReference type="InterPro" id="IPR009081">
    <property type="entry name" value="PP-bd_ACP"/>
</dbReference>
<dbReference type="PROSITE" id="PS50075">
    <property type="entry name" value="CARRIER"/>
    <property type="match status" value="1"/>
</dbReference>
<proteinExistence type="predicted"/>
<evidence type="ECO:0000259" key="1">
    <source>
        <dbReference type="PROSITE" id="PS50075"/>
    </source>
</evidence>
<dbReference type="OrthoDB" id="10018623at2"/>
<dbReference type="Proteomes" id="UP000265768">
    <property type="component" value="Unassembled WGS sequence"/>
</dbReference>
<sequence>MDPAWVAVIAAAVGALGAAGAAAIAGRAARRQITMQSAGQRDQWRRQTRRDAYSAFLDAGVQARDELTSVWRLFKTRDPDLAGIDEKITNTEPFVSAVKRASATVFVEGPTGILEPTLRAEESITLFRALLRQTLADLRAGRDATEYLALCARQEHLVRDLLDRFAAFARGALDEAEPERMPLNPPQAPAAEEEVRRLRKEISEHLETDESRIDVKSRLVDQGLDSLHVMVILNRVARDWGVRPDGAWPISSFFDKSIEEIAAHMAAQRDHPTPGRAP</sequence>
<protein>
    <submittedName>
        <fullName evidence="2">Acyl carrier protein</fullName>
    </submittedName>
</protein>
<comment type="caution">
    <text evidence="2">The sequence shown here is derived from an EMBL/GenBank/DDBJ whole genome shotgun (WGS) entry which is preliminary data.</text>
</comment>
<accession>A0A3A4AY09</accession>
<dbReference type="RefSeq" id="WP_119924525.1">
    <property type="nucleotide sequence ID" value="NZ_QZEY01000001.1"/>
</dbReference>
<name>A0A3A4AY09_9ACTN</name>
<dbReference type="InterPro" id="IPR036736">
    <property type="entry name" value="ACP-like_sf"/>
</dbReference>
<dbReference type="Gene3D" id="1.10.1200.10">
    <property type="entry name" value="ACP-like"/>
    <property type="match status" value="1"/>
</dbReference>